<sequence length="479" mass="54378">MCAAVAWREARERLAQAGWYQSSYIMLPNQAPSIRSPFIESLPTETMLNVFDYLHTEEKLLPERDGKVSARSAFFPFGVATVCHRWRDILGLKAVYWDCVAIMLELCPDASVLRVCLDAFKQLKTIKLYLVYGDRVDISVSTENARCSSLIRLLAPHLSKCEVISVDVRYRSTIVAATRILDSLDARNLVELSLESEVTDSTNEALFTNFISPKLRTLSMDAKTFLAFSKAGKRKETGVRIKYVRYLHVTSYHPKDKSPHLERSQLISAIVRFTKTYGLVCQLYVRDVIFNPHETRQPGVIEMVDDVSFAAVDGRFLREFLSHFIPASYSQGRESTLSLARCHIVSPVFIRFIADIYLTEIDDSATILHLLKHWSGLSVQIYDCPGFTDNVLDVMAREYLCGGASMFIFKNCSISVSGARRFVSSMRPGGNFEELHVMGAPDMTDEDKYWFRDRVPDDLTWNGEVLKGEGLMDEFLDDN</sequence>
<dbReference type="OrthoDB" id="3048627at2759"/>
<dbReference type="GeneID" id="19208822"/>
<protein>
    <recommendedName>
        <fullName evidence="3">F-box domain-containing protein</fullName>
    </recommendedName>
</protein>
<dbReference type="AlphaFoldDB" id="A0A5M3N397"/>
<dbReference type="RefSeq" id="XP_007764215.1">
    <property type="nucleotide sequence ID" value="XM_007766025.1"/>
</dbReference>
<organism evidence="1 2">
    <name type="scientific">Coniophora puteana (strain RWD-64-598)</name>
    <name type="common">Brown rot fungus</name>
    <dbReference type="NCBI Taxonomy" id="741705"/>
    <lineage>
        <taxon>Eukaryota</taxon>
        <taxon>Fungi</taxon>
        <taxon>Dikarya</taxon>
        <taxon>Basidiomycota</taxon>
        <taxon>Agaricomycotina</taxon>
        <taxon>Agaricomycetes</taxon>
        <taxon>Agaricomycetidae</taxon>
        <taxon>Boletales</taxon>
        <taxon>Coniophorineae</taxon>
        <taxon>Coniophoraceae</taxon>
        <taxon>Coniophora</taxon>
    </lineage>
</organism>
<gene>
    <name evidence="1" type="ORF">CONPUDRAFT_70480</name>
</gene>
<dbReference type="Proteomes" id="UP000053558">
    <property type="component" value="Unassembled WGS sequence"/>
</dbReference>
<dbReference type="EMBL" id="JH711574">
    <property type="protein sequence ID" value="EIW85757.1"/>
    <property type="molecule type" value="Genomic_DNA"/>
</dbReference>
<name>A0A5M3N397_CONPW</name>
<comment type="caution">
    <text evidence="1">The sequence shown here is derived from an EMBL/GenBank/DDBJ whole genome shotgun (WGS) entry which is preliminary data.</text>
</comment>
<accession>A0A5M3N397</accession>
<evidence type="ECO:0000313" key="2">
    <source>
        <dbReference type="Proteomes" id="UP000053558"/>
    </source>
</evidence>
<dbReference type="OMA" id="TENARCS"/>
<dbReference type="KEGG" id="cput:CONPUDRAFT_70480"/>
<proteinExistence type="predicted"/>
<reference evidence="2" key="1">
    <citation type="journal article" date="2012" name="Science">
        <title>The Paleozoic origin of enzymatic lignin decomposition reconstructed from 31 fungal genomes.</title>
        <authorList>
            <person name="Floudas D."/>
            <person name="Binder M."/>
            <person name="Riley R."/>
            <person name="Barry K."/>
            <person name="Blanchette R.A."/>
            <person name="Henrissat B."/>
            <person name="Martinez A.T."/>
            <person name="Otillar R."/>
            <person name="Spatafora J.W."/>
            <person name="Yadav J.S."/>
            <person name="Aerts A."/>
            <person name="Benoit I."/>
            <person name="Boyd A."/>
            <person name="Carlson A."/>
            <person name="Copeland A."/>
            <person name="Coutinho P.M."/>
            <person name="de Vries R.P."/>
            <person name="Ferreira P."/>
            <person name="Findley K."/>
            <person name="Foster B."/>
            <person name="Gaskell J."/>
            <person name="Glotzer D."/>
            <person name="Gorecki P."/>
            <person name="Heitman J."/>
            <person name="Hesse C."/>
            <person name="Hori C."/>
            <person name="Igarashi K."/>
            <person name="Jurgens J.A."/>
            <person name="Kallen N."/>
            <person name="Kersten P."/>
            <person name="Kohler A."/>
            <person name="Kuees U."/>
            <person name="Kumar T.K.A."/>
            <person name="Kuo A."/>
            <person name="LaButti K."/>
            <person name="Larrondo L.F."/>
            <person name="Lindquist E."/>
            <person name="Ling A."/>
            <person name="Lombard V."/>
            <person name="Lucas S."/>
            <person name="Lundell T."/>
            <person name="Martin R."/>
            <person name="McLaughlin D.J."/>
            <person name="Morgenstern I."/>
            <person name="Morin E."/>
            <person name="Murat C."/>
            <person name="Nagy L.G."/>
            <person name="Nolan M."/>
            <person name="Ohm R.A."/>
            <person name="Patyshakuliyeva A."/>
            <person name="Rokas A."/>
            <person name="Ruiz-Duenas F.J."/>
            <person name="Sabat G."/>
            <person name="Salamov A."/>
            <person name="Samejima M."/>
            <person name="Schmutz J."/>
            <person name="Slot J.C."/>
            <person name="St John F."/>
            <person name="Stenlid J."/>
            <person name="Sun H."/>
            <person name="Sun S."/>
            <person name="Syed K."/>
            <person name="Tsang A."/>
            <person name="Wiebenga A."/>
            <person name="Young D."/>
            <person name="Pisabarro A."/>
            <person name="Eastwood D.C."/>
            <person name="Martin F."/>
            <person name="Cullen D."/>
            <person name="Grigoriev I.V."/>
            <person name="Hibbett D.S."/>
        </authorList>
    </citation>
    <scope>NUCLEOTIDE SEQUENCE [LARGE SCALE GENOMIC DNA]</scope>
    <source>
        <strain evidence="2">RWD-64-598 SS2</strain>
    </source>
</reference>
<evidence type="ECO:0008006" key="3">
    <source>
        <dbReference type="Google" id="ProtNLM"/>
    </source>
</evidence>
<keyword evidence="2" id="KW-1185">Reference proteome</keyword>
<evidence type="ECO:0000313" key="1">
    <source>
        <dbReference type="EMBL" id="EIW85757.1"/>
    </source>
</evidence>